<evidence type="ECO:0000313" key="2">
    <source>
        <dbReference type="Proteomes" id="UP000703269"/>
    </source>
</evidence>
<accession>A0A9P3G8T9</accession>
<keyword evidence="2" id="KW-1185">Reference proteome</keyword>
<evidence type="ECO:0008006" key="3">
    <source>
        <dbReference type="Google" id="ProtNLM"/>
    </source>
</evidence>
<protein>
    <recommendedName>
        <fullName evidence="3">F-box domain-containing protein</fullName>
    </recommendedName>
</protein>
<proteinExistence type="predicted"/>
<organism evidence="1 2">
    <name type="scientific">Phanerochaete sordida</name>
    <dbReference type="NCBI Taxonomy" id="48140"/>
    <lineage>
        <taxon>Eukaryota</taxon>
        <taxon>Fungi</taxon>
        <taxon>Dikarya</taxon>
        <taxon>Basidiomycota</taxon>
        <taxon>Agaricomycotina</taxon>
        <taxon>Agaricomycetes</taxon>
        <taxon>Polyporales</taxon>
        <taxon>Phanerochaetaceae</taxon>
        <taxon>Phanerochaete</taxon>
    </lineage>
</organism>
<name>A0A9P3G8T9_9APHY</name>
<gene>
    <name evidence="1" type="ORF">PsYK624_061560</name>
</gene>
<comment type="caution">
    <text evidence="1">The sequence shown here is derived from an EMBL/GenBank/DDBJ whole genome shotgun (WGS) entry which is preliminary data.</text>
</comment>
<evidence type="ECO:0000313" key="1">
    <source>
        <dbReference type="EMBL" id="GJE90035.1"/>
    </source>
</evidence>
<reference evidence="1 2" key="1">
    <citation type="submission" date="2021-08" db="EMBL/GenBank/DDBJ databases">
        <title>Draft Genome Sequence of Phanerochaete sordida strain YK-624.</title>
        <authorList>
            <person name="Mori T."/>
            <person name="Dohra H."/>
            <person name="Suzuki T."/>
            <person name="Kawagishi H."/>
            <person name="Hirai H."/>
        </authorList>
    </citation>
    <scope>NUCLEOTIDE SEQUENCE [LARGE SCALE GENOMIC DNA]</scope>
    <source>
        <strain evidence="1 2">YK-624</strain>
    </source>
</reference>
<dbReference type="OrthoDB" id="3264373at2759"/>
<dbReference type="Proteomes" id="UP000703269">
    <property type="component" value="Unassembled WGS sequence"/>
</dbReference>
<dbReference type="Gene3D" id="1.20.1280.50">
    <property type="match status" value="1"/>
</dbReference>
<dbReference type="AlphaFoldDB" id="A0A9P3G8T9"/>
<dbReference type="SUPFAM" id="SSF52047">
    <property type="entry name" value="RNI-like"/>
    <property type="match status" value="1"/>
</dbReference>
<dbReference type="EMBL" id="BPQB01000015">
    <property type="protein sequence ID" value="GJE90035.1"/>
    <property type="molecule type" value="Genomic_DNA"/>
</dbReference>
<sequence>MDIWPPPPPFPVSTVTTAEDVDAITTKLFDIARSFNSYRNTLAPISCLLPELLLEIFELLAGRHEVGDFGPIGGTAQFYRWIKVTHVCSAWRRLALNSPFLWCHIEPEWPKAEKAFLERSGNCPLTFLGYAHRIPAEYLVKYGPRLRAIGNVRMTEDSLLSIEASNPGKPLELPLLECLHVGPMDRQRPMLEFSQARIPRLRYLKLYYSWPQGATLLRPTITHLEVHTSSVDSKMCRPLPSWLDMLQGLPLLEYLYLSNGISSPSMSDTMTLLPSVELPHLRTIHLCHTSGNVKATVGADFLAHLRQAPLTKVVLEGSKPELDFQDFAEVVRTLADRLPAWSLASNSQPLDVLSIASRTYSQSGSVKMKLKRSTGRGSVRISLDFGHNFVGPRWGDADRTRHTDELLFHLLSSPLGADVRSLQLHDASGYAALEHADGWLALHAAYTQLTSVGLSTTAQLLRFMDSVEAALDSGAAFLPALEMLIVYTPFVWPPARLVPSCEPESMERRLAELMWRRRELGLGPLYFHLVNFDQDEITEIDNIEVYDERDEEGVPRTKRTRLTTGIPL</sequence>